<sequence>MLLAKLFLLPAAVASSVTVYMHSVSTSSPQTAVIPSPIPLVQISYDADQTTGTVVSYTPPQGSYTPDHLLRIGLHDTKAGTWKGVLTSAASFAEEYKKKCVVHVDEKGEPYHVGFSTSVKGAGEGDELEVEIVRREVGPKPVLNKPVVLNAEGRIDSKEPEKTFIQKYWWMIAIFLVVQLVAGGGGKE</sequence>
<keyword evidence="1" id="KW-0732">Signal</keyword>
<name>A0A9P6GTA4_9PLEO</name>
<reference evidence="2" key="1">
    <citation type="journal article" date="2020" name="Mol. Plant Microbe Interact.">
        <title>Genome Sequence of the Biocontrol Agent Coniothyrium minitans strain Conio (IMI 134523).</title>
        <authorList>
            <person name="Patel D."/>
            <person name="Shittu T.A."/>
            <person name="Baroncelli R."/>
            <person name="Muthumeenakshi S."/>
            <person name="Osborne T.H."/>
            <person name="Janganan T.K."/>
            <person name="Sreenivasaprasad S."/>
        </authorList>
    </citation>
    <scope>NUCLEOTIDE SEQUENCE</scope>
    <source>
        <strain evidence="2">Conio</strain>
    </source>
</reference>
<dbReference type="OrthoDB" id="1894652at2759"/>
<keyword evidence="3" id="KW-1185">Reference proteome</keyword>
<evidence type="ECO:0000313" key="2">
    <source>
        <dbReference type="EMBL" id="KAF9739849.1"/>
    </source>
</evidence>
<protein>
    <recommendedName>
        <fullName evidence="4">Cyclin-dependent protein kinase regulator pho80</fullName>
    </recommendedName>
</protein>
<dbReference type="PANTHER" id="PTHR39219:SF1">
    <property type="entry name" value="ER MEMBRANE PROTEIN COMPLEX SUBUNIT 10"/>
    <property type="match status" value="1"/>
</dbReference>
<dbReference type="Pfam" id="PF21203">
    <property type="entry name" value="ECM10"/>
    <property type="match status" value="1"/>
</dbReference>
<feature type="chain" id="PRO_5040208428" description="Cyclin-dependent protein kinase regulator pho80" evidence="1">
    <location>
        <begin position="17"/>
        <end position="188"/>
    </location>
</feature>
<gene>
    <name evidence="2" type="ORF">PMIN01_02483</name>
</gene>
<dbReference type="EMBL" id="WJXW01000002">
    <property type="protein sequence ID" value="KAF9739849.1"/>
    <property type="molecule type" value="Genomic_DNA"/>
</dbReference>
<evidence type="ECO:0000313" key="3">
    <source>
        <dbReference type="Proteomes" id="UP000756921"/>
    </source>
</evidence>
<dbReference type="Proteomes" id="UP000756921">
    <property type="component" value="Unassembled WGS sequence"/>
</dbReference>
<organism evidence="2 3">
    <name type="scientific">Paraphaeosphaeria minitans</name>
    <dbReference type="NCBI Taxonomy" id="565426"/>
    <lineage>
        <taxon>Eukaryota</taxon>
        <taxon>Fungi</taxon>
        <taxon>Dikarya</taxon>
        <taxon>Ascomycota</taxon>
        <taxon>Pezizomycotina</taxon>
        <taxon>Dothideomycetes</taxon>
        <taxon>Pleosporomycetidae</taxon>
        <taxon>Pleosporales</taxon>
        <taxon>Massarineae</taxon>
        <taxon>Didymosphaeriaceae</taxon>
        <taxon>Paraphaeosphaeria</taxon>
    </lineage>
</organism>
<evidence type="ECO:0000256" key="1">
    <source>
        <dbReference type="SAM" id="SignalP"/>
    </source>
</evidence>
<dbReference type="PANTHER" id="PTHR39219">
    <property type="entry name" value="ER MEMBRANE PROTEIN COMPLEX SUBUNIT 10"/>
    <property type="match status" value="1"/>
</dbReference>
<comment type="caution">
    <text evidence="2">The sequence shown here is derived from an EMBL/GenBank/DDBJ whole genome shotgun (WGS) entry which is preliminary data.</text>
</comment>
<proteinExistence type="predicted"/>
<evidence type="ECO:0008006" key="4">
    <source>
        <dbReference type="Google" id="ProtNLM"/>
    </source>
</evidence>
<feature type="signal peptide" evidence="1">
    <location>
        <begin position="1"/>
        <end position="16"/>
    </location>
</feature>
<accession>A0A9P6GTA4</accession>
<dbReference type="AlphaFoldDB" id="A0A9P6GTA4"/>